<feature type="region of interest" description="Disordered" evidence="5">
    <location>
        <begin position="1"/>
        <end position="51"/>
    </location>
</feature>
<feature type="region of interest" description="Disordered" evidence="5">
    <location>
        <begin position="2569"/>
        <end position="2594"/>
    </location>
</feature>
<keyword evidence="4" id="KW-0112">Calmodulin-binding</keyword>
<evidence type="ECO:0000256" key="2">
    <source>
        <dbReference type="ARBA" id="ARBA00022490"/>
    </source>
</evidence>
<evidence type="ECO:0000313" key="6">
    <source>
        <dbReference type="EMBL" id="KAA0152995.1"/>
    </source>
</evidence>
<evidence type="ECO:0000256" key="1">
    <source>
        <dbReference type="ARBA" id="ARBA00004496"/>
    </source>
</evidence>
<reference evidence="6 7" key="1">
    <citation type="submission" date="2019-07" db="EMBL/GenBank/DDBJ databases">
        <title>Genomes of Cafeteria roenbergensis.</title>
        <authorList>
            <person name="Fischer M.G."/>
            <person name="Hackl T."/>
            <person name="Roman M."/>
        </authorList>
    </citation>
    <scope>NUCLEOTIDE SEQUENCE [LARGE SCALE GENOMIC DNA]</scope>
    <source>
        <strain evidence="6 7">BVI</strain>
    </source>
</reference>
<feature type="region of interest" description="Disordered" evidence="5">
    <location>
        <begin position="1787"/>
        <end position="1807"/>
    </location>
</feature>
<dbReference type="GO" id="GO:0000922">
    <property type="term" value="C:spindle pole"/>
    <property type="evidence" value="ECO:0007669"/>
    <property type="project" value="TreeGrafter"/>
</dbReference>
<evidence type="ECO:0000256" key="5">
    <source>
        <dbReference type="SAM" id="MobiDB-lite"/>
    </source>
</evidence>
<comment type="subcellular location">
    <subcellularLocation>
        <location evidence="1">Cytoplasm</location>
    </subcellularLocation>
</comment>
<dbReference type="PROSITE" id="PS50096">
    <property type="entry name" value="IQ"/>
    <property type="match status" value="9"/>
</dbReference>
<sequence>MSDKAGRLRKNRETTGSAALLRRARAASGDASVSEGRRQEGRSAAKEAHGAWADSPYGEYDAQCEAQGGQAIVDIRGAYVLRRRRDLAAWTELGGESASAADKRRAKFRTWLRTGTAEAAAVAKQELADAATPNSPVKWPAGSRGLSHEASLGTAAAGGPDNPTRVASSRPDSWLLWGLPPPSGPVPPQRVAGANKAAVRRTLAPLPGHTAADEAGDGAVAPDPFAAATAAAAAAASLAVAAGDRRLAGLAPDSIAAEDALITRLILARAGDEGLGAAASGSRPQGAAMRCIGGCLCVLLQLPKYSWMQAKGVLAGSGSALRLGLIPPSSAAASAGTQALLAARALLREHSHDLREPLMLAAQTALALRHALEAHGDSIGFVVCPSADVAASRVEDSGVAAPLAIGLAGVSETKLLSSGVVRAVAPPGVWTALDGLTAKARGVAALAWWVARAAGWRYKGLRSELAAFTTARGLQFGQLPSNLEREAETARRERWNKDATAIQTAWRRAAASRRYRDIKAASAKIGRVARGHLGRKESKAMMQAKLAAEEEERAKRAEAALTIGRVARGHLGRKESKAMMQAKLAAEEEERAKRDEAALAIGRVARGHLGRKESKAIMQAKLAAEEEERAKRDEAALAIGRVARGHLGRKESKAMMQAKLAAEEEERAKRAEAALAIGRVARGHLGRKESKAMMQAKLAAEEEERAKRAEAALAIGRVARGHLGRKESKAMMQAKLAAEEEERAKRAEAALAIGRVARGHLGRKESKAMMQAKLAAEEEERAKRDEAALAIGRVARGHLGRKESKAMMQAKLAAEEEERAKRDEAALAIGRVARGHLGRKESKAMMQAKLAAEEEERAKLAEAENSASHTTAHTQKTAVIADHRHGGQGAARQPAGVDEALRQAVERYRSRMAVFSGGALAPKSKEEARTDRSAPASDMHVDAIPVKLGTSLAPLVAAVDREASAAEVDEASLESSLAAAKAAGVPPSHPTMVRGEERLASLRGPLAAVDREASAAEVDEASLESSLAAAKAAGVPPSHPTMVRGEERLASLRGPLAAVDREASAAEVDEASLESSLAAAKAAGVPPSHPTMVRGEERLASLRGPLAAVDREASAAEVDEASLESSLAAAKAAGVPLSHPTMVRGEERLASLRGPLAAVDREASAAEVDEASLESSLAAAKAAGVPPSHPTMVRGEERLASLRGPLAAVDREASAAEVDEASLESSLAAAKAAGVPPSHPTMVRGEERLASLRGPLAAVDREASAAEVDEASLESSLAAAKAAGVPPSHPTMVRGEERLASLRGPLAAVDREASAAEVDEASLESSLADAKAAGGAAVSPDDAVDREASAAEVDEASLESSLAAAKAAGVPPSHPTMVRGEERLASLRGPLAAVDREASAAEVDEASLESSLAAAKAAGVPPSHPTMVRGEERLASLRGPLAAVDREASAAEVDEASLESSLAAAKAAGVPPSHPTMVRGEERLASLRGPLAAVDREASAAEVDEASLESSLAAAKAAGVPPSHPTMVRGEERLASLRGPLAAVDREASAAEVDEASLESSLAAAKAAGVPPSHPTMVRGEERLASLRGPLAAVDREASAAEVDEASLESSLAAAKAAGVPPSHPTMVRGEERLASLRGPLAAVDREASAAEVDEASLESSLAAAKAAGVPPSHPTMVRGEERLASLRGPLAAVDREASAAEVDEASLESSLAAAKAAGVPPSHPTMVRGEERLASLRGPLAAVDREASAAEVDEASLESSLAAAKAAGVPPSHPTMVRGEERLASLRASSVSQRQQSGAGDQAGAVSTGLELDGDAAKEAEDQLAEELAAAAPLVAISAEALGGMKKARRLSVSARTRLAAKVEAIRAAGTASSPRGQRMMTDLSAADRRRAITLLEALTPAEIKEATGAKSASDKTEAGRALVVSAAAVCALLRVPEPSWKVARRVVRADGFTMTAASLRRSQLTHKSGAIAAEVLRQHDSTVAPLLELAATEERLLNSDGTRLDEGGAVGRVTRALVQWAAVMCGAAMTPAHAEAIVADAPVSSAVAAAPAESAGAEVEAESTGPELDGDAAKEAEDQLAEELAAAAPLVAISAGALGGMKKARRLSVSARTRLAAKVEAIRAAGTASSPRGQRMMTDLSAADRRRAITLLEALTPAEIKEATGAKSASDKTEAGRALVVSAAAVCALLRVPEPSWKVARRVVRADGFTMTAASLRRSQLTHKSGAIAAEVLRQHDSTVAPLLELAATEERLLNSDGTRLDEGGAVGRVTRALVQWAAVMCGAAMTPAHAEAIVADAPVSSAVAAAPAESAGAEVEAESTGPELDGDAAKEAEDQLAEELAAAAPLVAISAGALGGMKKARRLSVSARTRLAAKVEAIRAAGTASSPRGQRMMTDLSAADRRRAITLLEALTPAEIKEATGAKSASDKTEAGRALVVSAAAVCALLRVPEPSWKVARRVVRADGFTMTAASLRRSQLTHKSGAIAAEVLRQHDSTVAPLLELAATEERLLNSDGTRLDEGGAVGRVTRALVQWAAVMCGAAMTPAHAEAIVADAPVSSAVAAAPAESAGAEVEAESTGPELDGDAAKEAEDQLAEELAAAAPLVAISAGALGGMKKARRLSVSARTRLAAKVEAIRAAGTASSPRGQRMMTDLSAADRRRAITLLEALTPAEIKEATGAKSASDKTEAGRALVVSAAAVCALLRVPEPSWKVARRVVRADGFTMTAASLRRSQLTHKSGAIAAEVLRQHDSTVAPLLELAATEERLLNSDGTRLDEGGAVGRVTRALVQWAAVMCGAAMTPAHAEAIVADAPVSSAVAAAPAESAGAEVEAESTGPELDGDAAKEAEDQLAEELAAAAPLVAISAGALGGMKKARRLSVSARTRLAAKVEAIRAAGTASSPRGQRMMTDLSAADRRRAITLLEALTPAEIKEATGAKSASDKTEAGRALVVSAAAVCALLRVPEPSWKVARRVVRADGFTMTAASLRRSQLTHKSGAIAAEVLRQHDSTVAPLLELAATEERLLNSDGTRLDEGGAVGRVTRALVQWAAVMCR</sequence>
<feature type="region of interest" description="Disordered" evidence="5">
    <location>
        <begin position="129"/>
        <end position="169"/>
    </location>
</feature>
<comment type="caution">
    <text evidence="6">The sequence shown here is derived from an EMBL/GenBank/DDBJ whole genome shotgun (WGS) entry which is preliminary data.</text>
</comment>
<name>A0A5A8CIV0_CAFRO</name>
<gene>
    <name evidence="6" type="ORF">FNF29_03515</name>
</gene>
<keyword evidence="3" id="KW-0677">Repeat</keyword>
<dbReference type="GO" id="GO:0007051">
    <property type="term" value="P:spindle organization"/>
    <property type="evidence" value="ECO:0007669"/>
    <property type="project" value="TreeGrafter"/>
</dbReference>
<dbReference type="GO" id="GO:0005516">
    <property type="term" value="F:calmodulin binding"/>
    <property type="evidence" value="ECO:0007669"/>
    <property type="project" value="UniProtKB-KW"/>
</dbReference>
<dbReference type="PANTHER" id="PTHR22706:SF1">
    <property type="entry name" value="ASSEMBLY FACTOR FOR SPINDLE MICROTUBULES"/>
    <property type="match status" value="1"/>
</dbReference>
<dbReference type="GO" id="GO:0051295">
    <property type="term" value="P:establishment of meiotic spindle localization"/>
    <property type="evidence" value="ECO:0007669"/>
    <property type="project" value="TreeGrafter"/>
</dbReference>
<dbReference type="SMART" id="SM00015">
    <property type="entry name" value="IQ"/>
    <property type="match status" value="9"/>
</dbReference>
<dbReference type="EMBL" id="VLTN01000018">
    <property type="protein sequence ID" value="KAA0152995.1"/>
    <property type="molecule type" value="Genomic_DNA"/>
</dbReference>
<feature type="compositionally biased region" description="Basic and acidic residues" evidence="5">
    <location>
        <begin position="35"/>
        <end position="49"/>
    </location>
</feature>
<dbReference type="Proteomes" id="UP000323011">
    <property type="component" value="Unassembled WGS sequence"/>
</dbReference>
<accession>A0A5A8CIV0</accession>
<protein>
    <submittedName>
        <fullName evidence="6">Uncharacterized protein</fullName>
    </submittedName>
</protein>
<feature type="region of interest" description="Disordered" evidence="5">
    <location>
        <begin position="2826"/>
        <end position="2851"/>
    </location>
</feature>
<dbReference type="PANTHER" id="PTHR22706">
    <property type="entry name" value="ASSEMBLY FACTOR FOR SPINDLE MICROTUBULES"/>
    <property type="match status" value="1"/>
</dbReference>
<dbReference type="InterPro" id="IPR000048">
    <property type="entry name" value="IQ_motif_EF-hand-BS"/>
</dbReference>
<keyword evidence="7" id="KW-1185">Reference proteome</keyword>
<feature type="region of interest" description="Disordered" evidence="5">
    <location>
        <begin position="2312"/>
        <end position="2337"/>
    </location>
</feature>
<proteinExistence type="predicted"/>
<dbReference type="InterPro" id="IPR051185">
    <property type="entry name" value="ASPM"/>
</dbReference>
<feature type="compositionally biased region" description="Polar residues" evidence="5">
    <location>
        <begin position="1788"/>
        <end position="1800"/>
    </location>
</feature>
<dbReference type="GO" id="GO:0000278">
    <property type="term" value="P:mitotic cell cycle"/>
    <property type="evidence" value="ECO:0007669"/>
    <property type="project" value="TreeGrafter"/>
</dbReference>
<evidence type="ECO:0000256" key="3">
    <source>
        <dbReference type="ARBA" id="ARBA00022737"/>
    </source>
</evidence>
<evidence type="ECO:0000313" key="7">
    <source>
        <dbReference type="Proteomes" id="UP000323011"/>
    </source>
</evidence>
<organism evidence="6 7">
    <name type="scientific">Cafeteria roenbergensis</name>
    <name type="common">Marine flagellate</name>
    <dbReference type="NCBI Taxonomy" id="33653"/>
    <lineage>
        <taxon>Eukaryota</taxon>
        <taxon>Sar</taxon>
        <taxon>Stramenopiles</taxon>
        <taxon>Bigyra</taxon>
        <taxon>Opalozoa</taxon>
        <taxon>Bicosoecida</taxon>
        <taxon>Cafeteriaceae</taxon>
        <taxon>Cafeteria</taxon>
    </lineage>
</organism>
<feature type="region of interest" description="Disordered" evidence="5">
    <location>
        <begin position="2055"/>
        <end position="2080"/>
    </location>
</feature>
<evidence type="ECO:0000256" key="4">
    <source>
        <dbReference type="ARBA" id="ARBA00022860"/>
    </source>
</evidence>
<keyword evidence="2" id="KW-0963">Cytoplasm</keyword>
<dbReference type="GO" id="GO:0005737">
    <property type="term" value="C:cytoplasm"/>
    <property type="evidence" value="ECO:0007669"/>
    <property type="project" value="UniProtKB-SubCell"/>
</dbReference>